<dbReference type="Pfam" id="PF18395">
    <property type="entry name" value="Cas3_C"/>
    <property type="match status" value="1"/>
</dbReference>
<dbReference type="NCBIfam" id="TIGR01596">
    <property type="entry name" value="cas3_HD"/>
    <property type="match status" value="1"/>
</dbReference>
<comment type="caution">
    <text evidence="11">The sequence shown here is derived from an EMBL/GenBank/DDBJ whole genome shotgun (WGS) entry which is preliminary data.</text>
</comment>
<accession>A0ABP5GJQ5</accession>
<evidence type="ECO:0000256" key="7">
    <source>
        <dbReference type="ARBA" id="ARBA00022806"/>
    </source>
</evidence>
<keyword evidence="5" id="KW-0547">Nucleotide-binding</keyword>
<dbReference type="RefSeq" id="WP_343959915.1">
    <property type="nucleotide sequence ID" value="NZ_BAAAMN010000067.1"/>
</dbReference>
<comment type="similarity">
    <text evidence="2">In the central section; belongs to the CRISPR-associated helicase Cas3 family.</text>
</comment>
<evidence type="ECO:0000313" key="12">
    <source>
        <dbReference type="Proteomes" id="UP001501461"/>
    </source>
</evidence>
<evidence type="ECO:0000256" key="9">
    <source>
        <dbReference type="ARBA" id="ARBA00023118"/>
    </source>
</evidence>
<dbReference type="Gene3D" id="1.10.3210.30">
    <property type="match status" value="1"/>
</dbReference>
<evidence type="ECO:0000256" key="8">
    <source>
        <dbReference type="ARBA" id="ARBA00022840"/>
    </source>
</evidence>
<evidence type="ECO:0000259" key="10">
    <source>
        <dbReference type="PROSITE" id="PS51643"/>
    </source>
</evidence>
<dbReference type="InterPro" id="IPR050547">
    <property type="entry name" value="DEAD_box_RNA_helicases"/>
</dbReference>
<keyword evidence="9" id="KW-0051">Antiviral defense</keyword>
<dbReference type="InterPro" id="IPR014001">
    <property type="entry name" value="Helicase_ATP-bd"/>
</dbReference>
<protein>
    <submittedName>
        <fullName evidence="11">CRISPR-associated helicase Cas3</fullName>
    </submittedName>
</protein>
<keyword evidence="6" id="KW-0378">Hydrolase</keyword>
<organism evidence="11 12">
    <name type="scientific">Yaniella flava</name>
    <dbReference type="NCBI Taxonomy" id="287930"/>
    <lineage>
        <taxon>Bacteria</taxon>
        <taxon>Bacillati</taxon>
        <taxon>Actinomycetota</taxon>
        <taxon>Actinomycetes</taxon>
        <taxon>Micrococcales</taxon>
        <taxon>Micrococcaceae</taxon>
        <taxon>Yaniella</taxon>
    </lineage>
</organism>
<evidence type="ECO:0000256" key="2">
    <source>
        <dbReference type="ARBA" id="ARBA00009046"/>
    </source>
</evidence>
<keyword evidence="4" id="KW-0479">Metal-binding</keyword>
<dbReference type="Pfam" id="PF22590">
    <property type="entry name" value="Cas3-like_C_2"/>
    <property type="match status" value="1"/>
</dbReference>
<name>A0ABP5GJQ5_9MICC</name>
<dbReference type="Gene3D" id="3.40.50.300">
    <property type="entry name" value="P-loop containing nucleotide triphosphate hydrolases"/>
    <property type="match status" value="2"/>
</dbReference>
<feature type="domain" description="HD Cas3-type" evidence="10">
    <location>
        <begin position="18"/>
        <end position="222"/>
    </location>
</feature>
<evidence type="ECO:0000256" key="4">
    <source>
        <dbReference type="ARBA" id="ARBA00022723"/>
    </source>
</evidence>
<proteinExistence type="inferred from homology"/>
<dbReference type="InterPro" id="IPR011545">
    <property type="entry name" value="DEAD/DEAH_box_helicase_dom"/>
</dbReference>
<evidence type="ECO:0000256" key="5">
    <source>
        <dbReference type="ARBA" id="ARBA00022741"/>
    </source>
</evidence>
<evidence type="ECO:0000256" key="6">
    <source>
        <dbReference type="ARBA" id="ARBA00022801"/>
    </source>
</evidence>
<evidence type="ECO:0000256" key="3">
    <source>
        <dbReference type="ARBA" id="ARBA00022722"/>
    </source>
</evidence>
<keyword evidence="3" id="KW-0540">Nuclease</keyword>
<reference evidence="12" key="1">
    <citation type="journal article" date="2019" name="Int. J. Syst. Evol. Microbiol.">
        <title>The Global Catalogue of Microorganisms (GCM) 10K type strain sequencing project: providing services to taxonomists for standard genome sequencing and annotation.</title>
        <authorList>
            <consortium name="The Broad Institute Genomics Platform"/>
            <consortium name="The Broad Institute Genome Sequencing Center for Infectious Disease"/>
            <person name="Wu L."/>
            <person name="Ma J."/>
        </authorList>
    </citation>
    <scope>NUCLEOTIDE SEQUENCE [LARGE SCALE GENOMIC DNA]</scope>
    <source>
        <strain evidence="12">JCM 13595</strain>
    </source>
</reference>
<dbReference type="EMBL" id="BAAAMN010000067">
    <property type="protein sequence ID" value="GAA2045800.1"/>
    <property type="molecule type" value="Genomic_DNA"/>
</dbReference>
<dbReference type="InterPro" id="IPR054712">
    <property type="entry name" value="Cas3-like_dom"/>
</dbReference>
<dbReference type="PANTHER" id="PTHR47963">
    <property type="entry name" value="DEAD-BOX ATP-DEPENDENT RNA HELICASE 47, MITOCHONDRIAL"/>
    <property type="match status" value="1"/>
</dbReference>
<keyword evidence="8" id="KW-0067">ATP-binding</keyword>
<gene>
    <name evidence="11" type="primary">cas3</name>
    <name evidence="11" type="ORF">GCM10009720_28310</name>
</gene>
<dbReference type="PROSITE" id="PS51643">
    <property type="entry name" value="HD_CAS3"/>
    <property type="match status" value="1"/>
</dbReference>
<evidence type="ECO:0000256" key="1">
    <source>
        <dbReference type="ARBA" id="ARBA00006847"/>
    </source>
</evidence>
<evidence type="ECO:0000313" key="11">
    <source>
        <dbReference type="EMBL" id="GAA2045800.1"/>
    </source>
</evidence>
<comment type="similarity">
    <text evidence="1">In the N-terminal section; belongs to the CRISPR-associated nuclease Cas3-HD family.</text>
</comment>
<dbReference type="InterPro" id="IPR006483">
    <property type="entry name" value="CRISPR-assoc_Cas3_HD"/>
</dbReference>
<dbReference type="SUPFAM" id="SSF52540">
    <property type="entry name" value="P-loop containing nucleoside triphosphate hydrolases"/>
    <property type="match status" value="1"/>
</dbReference>
<dbReference type="NCBIfam" id="TIGR01587">
    <property type="entry name" value="cas3_core"/>
    <property type="match status" value="1"/>
</dbReference>
<dbReference type="SMART" id="SM00487">
    <property type="entry name" value="DEXDc"/>
    <property type="match status" value="1"/>
</dbReference>
<dbReference type="InterPro" id="IPR038257">
    <property type="entry name" value="CRISPR-assoc_Cas3_HD_sf"/>
</dbReference>
<keyword evidence="7" id="KW-0347">Helicase</keyword>
<dbReference type="InterPro" id="IPR006474">
    <property type="entry name" value="Helicase_Cas3_CRISPR-ass_core"/>
</dbReference>
<dbReference type="InterPro" id="IPR027417">
    <property type="entry name" value="P-loop_NTPase"/>
</dbReference>
<dbReference type="PANTHER" id="PTHR47963:SF9">
    <property type="entry name" value="CRISPR-ASSOCIATED ENDONUCLEASE_HELICASE CAS3"/>
    <property type="match status" value="1"/>
</dbReference>
<sequence length="943" mass="104874">MTMDWSFEAKSLWAKTGEEESWLNLPRHMMDSAAVGEVLWTDWLAPGLRKRLEHNLNLQGDGVPFASWLTGVHDVGKCTPMFQGQLRQRIGLERHIHRVLDAGLPLRDTTTHDWYPHSTGSEIIIQRWLAEHLDNVSRRYTNHLAAIAGAHHGLPSGPGFDRACKAEFQQMDPVWRTVQDELMERLIEYSASYEVLPRVLRQRISRTDQMVLTGLVIMADWLASNQDYFPLSVADAESSRHRAEHALRQLALTMPLEWPDLPDSAHEVFAKRFHWPTGRTARPAQAETLRTAHELNGPGLICLEAPMGAGKTEAALAAAEVMASQTGRGGVMFAAPTMATSDALLSRVKGWADSIVTTDSGQVTSLFLGHSKQGLNEEMQQLRRAASGIQNIDEDDATKAGEVVAHQWLSGRKLGMLANIVVGTVDQVLFLALQAKHAMLRHLGLAGKVVVIDEVHAYDTYMNAYLARALEWLGAYGVPIVLLSATLPHTTKARLIAAYASGLQRANVSADEIDASGTNYPVITAADRHGVRTITTEAPPTQYHASMNLLDDDLESLAEIMHRVRDEGGALLVLCNTVGRAQEAYALAQDIVGDDSRLLHSRFIAIDRVDLERELVAELGPPSEDVVRPHRRIVVATQVIEQSLDLDFDAIITDIAPMDLVLQRLGRVHRHQRPASDRPAWAEQPQLWIRGIEDPGSDTTPPEFGYAQELIYARAILLKTWAMLRQRMVGDGMEIPQDIPQLVHAVYGDKAPIPAAWNQTLNEAQAELEAQQLDAANRAKSFMFPPPRSSPTMRGLWKDQTRDVGQNEVSEAQGFAQVRDTDPTLEVIVTQHASGGYRILPWLDESDTVLTAESNIDERQAYTLASCSLRLPHSFSYPEVFDQALDELEEHTDAGWHHSYVLKGQLQLMVDEDLRCVLAGKALRYDRTLGLIEEIADEPKEHD</sequence>
<dbReference type="InterPro" id="IPR041372">
    <property type="entry name" value="Cas3_C"/>
</dbReference>
<dbReference type="Pfam" id="PF00270">
    <property type="entry name" value="DEAD"/>
    <property type="match status" value="1"/>
</dbReference>
<keyword evidence="12" id="KW-1185">Reference proteome</keyword>
<dbReference type="Pfam" id="PF18019">
    <property type="entry name" value="Cas3_HD"/>
    <property type="match status" value="1"/>
</dbReference>
<dbReference type="CDD" id="cd09641">
    <property type="entry name" value="Cas3''_I"/>
    <property type="match status" value="1"/>
</dbReference>
<dbReference type="Proteomes" id="UP001501461">
    <property type="component" value="Unassembled WGS sequence"/>
</dbReference>